<dbReference type="NCBIfam" id="TIGR00078">
    <property type="entry name" value="nadC"/>
    <property type="match status" value="1"/>
</dbReference>
<dbReference type="PIRSF" id="PIRSF006250">
    <property type="entry name" value="NadC_ModD"/>
    <property type="match status" value="1"/>
</dbReference>
<comment type="pathway">
    <text evidence="2 9">Cofactor biosynthesis; NAD(+) biosynthesis; nicotinate D-ribonucleotide from quinolinate: step 1/1.</text>
</comment>
<comment type="subunit">
    <text evidence="4 9">Hexamer formed by 3 homodimers.</text>
</comment>
<evidence type="ECO:0000256" key="7">
    <source>
        <dbReference type="ARBA" id="ARBA00022679"/>
    </source>
</evidence>
<dbReference type="FunFam" id="3.90.1170.20:FF:000001">
    <property type="entry name" value="Nicotinate-nucleotide diphosphorylase (Carboxylating)"/>
    <property type="match status" value="1"/>
</dbReference>
<feature type="binding site" evidence="10">
    <location>
        <begin position="237"/>
        <end position="239"/>
    </location>
    <ligand>
        <name>substrate</name>
    </ligand>
</feature>
<dbReference type="UniPathway" id="UPA00253">
    <property type="reaction ID" value="UER00331"/>
</dbReference>
<dbReference type="AlphaFoldDB" id="A0A0H1QWQ7"/>
<feature type="domain" description="Quinolinate phosphoribosyl transferase C-terminal" evidence="11">
    <location>
        <begin position="103"/>
        <end position="273"/>
    </location>
</feature>
<dbReference type="GO" id="GO:0004514">
    <property type="term" value="F:nicotinate-nucleotide diphosphorylase (carboxylating) activity"/>
    <property type="evidence" value="ECO:0007669"/>
    <property type="project" value="UniProtKB-EC"/>
</dbReference>
<feature type="binding site" evidence="10">
    <location>
        <position position="150"/>
    </location>
    <ligand>
        <name>substrate</name>
    </ligand>
</feature>
<dbReference type="PANTHER" id="PTHR32179">
    <property type="entry name" value="NICOTINATE-NUCLEOTIDE PYROPHOSPHORYLASE [CARBOXYLATING]"/>
    <property type="match status" value="1"/>
</dbReference>
<comment type="function">
    <text evidence="1 9">Involved in the catabolism of quinolinic acid (QA).</text>
</comment>
<comment type="caution">
    <text evidence="13">The sequence shown here is derived from an EMBL/GenBank/DDBJ whole genome shotgun (WGS) entry which is preliminary data.</text>
</comment>
<evidence type="ECO:0000256" key="5">
    <source>
        <dbReference type="ARBA" id="ARBA00022642"/>
    </source>
</evidence>
<dbReference type="InterPro" id="IPR027277">
    <property type="entry name" value="NadC/ModD"/>
</dbReference>
<dbReference type="Pfam" id="PF01729">
    <property type="entry name" value="QRPTase_C"/>
    <property type="match status" value="1"/>
</dbReference>
<feature type="binding site" evidence="10">
    <location>
        <position position="188"/>
    </location>
    <ligand>
        <name>substrate</name>
    </ligand>
</feature>
<sequence length="284" mass="30113">MIPIEDLLRFVREDAPWGDVTSEAVVPDVACRAVIRAKDTGIVAGLEEARALFEHFGVAVRQRSADGRPVAPGAVLLELEGSARAILLLERTALNIIGRMSGIATRTREAVDAVRAVSPDVRVAATRKTAPGLRVLDKKAVVLGGGDPHRYCLSDMVLIKDNHLALVPLPEAIRKAKGRSRYRAVEVEVESARDAVEAAVAGADIILLDNMAPDAVREAVGALKEQGLRERVTLEVSGGVAGDDLAGYAVTGIDIISMGALTHTVRNFDVSLDILKGAGTVRLP</sequence>
<accession>A0A0H1QWQ7</accession>
<evidence type="ECO:0000256" key="3">
    <source>
        <dbReference type="ARBA" id="ARBA00009400"/>
    </source>
</evidence>
<dbReference type="EMBL" id="JXOJ01000008">
    <property type="protein sequence ID" value="KLK87365.1"/>
    <property type="molecule type" value="Genomic_DNA"/>
</dbReference>
<feature type="binding site" evidence="10">
    <location>
        <position position="160"/>
    </location>
    <ligand>
        <name>substrate</name>
    </ligand>
</feature>
<name>A0A0H1QWQ7_9EURY</name>
<evidence type="ECO:0000256" key="8">
    <source>
        <dbReference type="ARBA" id="ARBA00047445"/>
    </source>
</evidence>
<dbReference type="STRING" id="1550566.SZ63_11990"/>
<evidence type="ECO:0000256" key="4">
    <source>
        <dbReference type="ARBA" id="ARBA00011218"/>
    </source>
</evidence>
<dbReference type="FunFam" id="3.20.20.70:FF:000030">
    <property type="entry name" value="Nicotinate-nucleotide pyrophosphorylase, carboxylating"/>
    <property type="match status" value="1"/>
</dbReference>
<dbReference type="Gene3D" id="3.20.20.70">
    <property type="entry name" value="Aldolase class I"/>
    <property type="match status" value="1"/>
</dbReference>
<organism evidence="13 14">
    <name type="scientific">Methanoculleus sediminis</name>
    <dbReference type="NCBI Taxonomy" id="1550566"/>
    <lineage>
        <taxon>Archaea</taxon>
        <taxon>Methanobacteriati</taxon>
        <taxon>Methanobacteriota</taxon>
        <taxon>Stenosarchaea group</taxon>
        <taxon>Methanomicrobia</taxon>
        <taxon>Methanomicrobiales</taxon>
        <taxon>Methanomicrobiaceae</taxon>
        <taxon>Methanoculleus</taxon>
    </lineage>
</organism>
<evidence type="ECO:0000313" key="13">
    <source>
        <dbReference type="EMBL" id="KLK87365.1"/>
    </source>
</evidence>
<feature type="binding site" evidence="10">
    <location>
        <begin position="258"/>
        <end position="260"/>
    </location>
    <ligand>
        <name>substrate</name>
    </ligand>
</feature>
<keyword evidence="14" id="KW-1185">Reference proteome</keyword>
<keyword evidence="6 9" id="KW-0328">Glycosyltransferase</keyword>
<evidence type="ECO:0000313" key="14">
    <source>
        <dbReference type="Proteomes" id="UP000035301"/>
    </source>
</evidence>
<feature type="binding site" evidence="10">
    <location>
        <position position="91"/>
    </location>
    <ligand>
        <name>substrate</name>
    </ligand>
</feature>
<dbReference type="InterPro" id="IPR002638">
    <property type="entry name" value="Quinolinate_PRibosylTrfase_C"/>
</dbReference>
<dbReference type="GO" id="GO:0034213">
    <property type="term" value="P:quinolinate catabolic process"/>
    <property type="evidence" value="ECO:0007669"/>
    <property type="project" value="TreeGrafter"/>
</dbReference>
<comment type="similarity">
    <text evidence="3 9">Belongs to the NadC/ModD family.</text>
</comment>
<evidence type="ECO:0000259" key="12">
    <source>
        <dbReference type="Pfam" id="PF02749"/>
    </source>
</evidence>
<dbReference type="SUPFAM" id="SSF54675">
    <property type="entry name" value="Nicotinate/Quinolinate PRTase N-terminal domain-like"/>
    <property type="match status" value="1"/>
</dbReference>
<dbReference type="CDD" id="cd01572">
    <property type="entry name" value="QPRTase"/>
    <property type="match status" value="1"/>
</dbReference>
<comment type="catalytic activity">
    <reaction evidence="8 9">
        <text>nicotinate beta-D-ribonucleotide + CO2 + diphosphate = quinolinate + 5-phospho-alpha-D-ribose 1-diphosphate + 2 H(+)</text>
        <dbReference type="Rhea" id="RHEA:12733"/>
        <dbReference type="ChEBI" id="CHEBI:15378"/>
        <dbReference type="ChEBI" id="CHEBI:16526"/>
        <dbReference type="ChEBI" id="CHEBI:29959"/>
        <dbReference type="ChEBI" id="CHEBI:33019"/>
        <dbReference type="ChEBI" id="CHEBI:57502"/>
        <dbReference type="ChEBI" id="CHEBI:58017"/>
        <dbReference type="EC" id="2.4.2.19"/>
    </reaction>
</comment>
<gene>
    <name evidence="13" type="ORF">SZ63_11990</name>
</gene>
<evidence type="ECO:0000256" key="1">
    <source>
        <dbReference type="ARBA" id="ARBA00003237"/>
    </source>
</evidence>
<dbReference type="InterPro" id="IPR004393">
    <property type="entry name" value="NadC"/>
</dbReference>
<keyword evidence="5 9" id="KW-0662">Pyridine nucleotide biosynthesis</keyword>
<dbReference type="PANTHER" id="PTHR32179:SF3">
    <property type="entry name" value="NICOTINATE-NUCLEOTIDE PYROPHOSPHORYLASE [CARBOXYLATING]"/>
    <property type="match status" value="1"/>
</dbReference>
<dbReference type="GO" id="GO:0005737">
    <property type="term" value="C:cytoplasm"/>
    <property type="evidence" value="ECO:0007669"/>
    <property type="project" value="TreeGrafter"/>
</dbReference>
<protein>
    <recommendedName>
        <fullName evidence="9">Nicotinate-nucleotide pyrophosphorylase [carboxylating]</fullName>
        <ecNumber evidence="9">2.4.2.19</ecNumber>
    </recommendedName>
    <alternativeName>
        <fullName evidence="9">Quinolinate phosphoribosyltransferase [decarboxylating]</fullName>
    </alternativeName>
</protein>
<dbReference type="Gene3D" id="3.90.1170.20">
    <property type="entry name" value="Quinolinate phosphoribosyl transferase, N-terminal domain"/>
    <property type="match status" value="1"/>
</dbReference>
<feature type="domain" description="Quinolinate phosphoribosyl transferase N-terminal" evidence="12">
    <location>
        <begin position="19"/>
        <end position="101"/>
    </location>
</feature>
<feature type="binding site" evidence="10">
    <location>
        <begin position="126"/>
        <end position="128"/>
    </location>
    <ligand>
        <name>substrate</name>
    </ligand>
</feature>
<reference evidence="13 14" key="1">
    <citation type="journal article" date="2015" name="Int. J. Syst. Evol. Microbiol.">
        <title>Methanoculleus sediminis sp. nov., a methanogen from sediments near a submarine mud volcano.</title>
        <authorList>
            <person name="Chen S.C."/>
            <person name="Chen M.F."/>
            <person name="Lai M.C."/>
            <person name="Weng C.Y."/>
            <person name="Wu S.Y."/>
            <person name="Lin S."/>
            <person name="Yang T.F."/>
            <person name="Chen P.C."/>
        </authorList>
    </citation>
    <scope>NUCLEOTIDE SEQUENCE [LARGE SCALE GENOMIC DNA]</scope>
    <source>
        <strain evidence="13 14">S3Fa</strain>
    </source>
</reference>
<dbReference type="EC" id="2.4.2.19" evidence="9"/>
<dbReference type="RefSeq" id="WP_048185880.1">
    <property type="nucleotide sequence ID" value="NZ_JXOJ01000008.1"/>
</dbReference>
<proteinExistence type="inferred from homology"/>
<evidence type="ECO:0000256" key="6">
    <source>
        <dbReference type="ARBA" id="ARBA00022676"/>
    </source>
</evidence>
<feature type="binding site" evidence="10">
    <location>
        <position position="209"/>
    </location>
    <ligand>
        <name>substrate</name>
    </ligand>
</feature>
<evidence type="ECO:0000256" key="10">
    <source>
        <dbReference type="PIRSR" id="PIRSR006250-1"/>
    </source>
</evidence>
<dbReference type="Pfam" id="PF02749">
    <property type="entry name" value="QRPTase_N"/>
    <property type="match status" value="1"/>
</dbReference>
<dbReference type="InterPro" id="IPR013785">
    <property type="entry name" value="Aldolase_TIM"/>
</dbReference>
<evidence type="ECO:0000256" key="2">
    <source>
        <dbReference type="ARBA" id="ARBA00004893"/>
    </source>
</evidence>
<keyword evidence="7 9" id="KW-0808">Transferase</keyword>
<evidence type="ECO:0000256" key="9">
    <source>
        <dbReference type="PIRNR" id="PIRNR006250"/>
    </source>
</evidence>
<dbReference type="PATRIC" id="fig|1550566.3.peg.2620"/>
<dbReference type="GO" id="GO:0009435">
    <property type="term" value="P:NAD+ biosynthetic process"/>
    <property type="evidence" value="ECO:0007669"/>
    <property type="project" value="UniProtKB-UniPathway"/>
</dbReference>
<dbReference type="InterPro" id="IPR036068">
    <property type="entry name" value="Nicotinate_pribotase-like_C"/>
</dbReference>
<dbReference type="SUPFAM" id="SSF51690">
    <property type="entry name" value="Nicotinate/Quinolinate PRTase C-terminal domain-like"/>
    <property type="match status" value="1"/>
</dbReference>
<dbReference type="InterPro" id="IPR022412">
    <property type="entry name" value="Quinolinate_PRibosylTrfase_N"/>
</dbReference>
<dbReference type="Proteomes" id="UP000035301">
    <property type="component" value="Unassembled WGS sequence"/>
</dbReference>
<dbReference type="InterPro" id="IPR037128">
    <property type="entry name" value="Quinolinate_PRibosylTase_N_sf"/>
</dbReference>
<evidence type="ECO:0000259" key="11">
    <source>
        <dbReference type="Pfam" id="PF01729"/>
    </source>
</evidence>